<organism evidence="1">
    <name type="scientific">mine drainage metagenome</name>
    <dbReference type="NCBI Taxonomy" id="410659"/>
    <lineage>
        <taxon>unclassified sequences</taxon>
        <taxon>metagenomes</taxon>
        <taxon>ecological metagenomes</taxon>
    </lineage>
</organism>
<gene>
    <name evidence="1" type="ORF">B2A_08901</name>
</gene>
<protein>
    <submittedName>
        <fullName evidence="1">Lipoprotein</fullName>
    </submittedName>
</protein>
<name>T1AWG0_9ZZZZ</name>
<keyword evidence="1" id="KW-0449">Lipoprotein</keyword>
<dbReference type="EMBL" id="AUZZ01006419">
    <property type="protein sequence ID" value="EQD46425.1"/>
    <property type="molecule type" value="Genomic_DNA"/>
</dbReference>
<reference evidence="1" key="1">
    <citation type="submission" date="2013-08" db="EMBL/GenBank/DDBJ databases">
        <authorList>
            <person name="Mendez C."/>
            <person name="Richter M."/>
            <person name="Ferrer M."/>
            <person name="Sanchez J."/>
        </authorList>
    </citation>
    <scope>NUCLEOTIDE SEQUENCE</scope>
</reference>
<sequence length="161" mass="17846">MKDEWIPQFANHYLSAPRVSKMLELTCGQQKHADCLRAILLISRHAEIQIQLQYRKILDPLDETENALLTAVQTDYSDVERENDALTALLISATKVQAERQAMLSKLGVREKQIDGALAAVSGQVATVTSNAKSLDSNLEHFTQKMRALRDSLRGTPTGGT</sequence>
<reference evidence="1" key="2">
    <citation type="journal article" date="2014" name="ISME J.">
        <title>Microbial stratification in low pH oxic and suboxic macroscopic growths along an acid mine drainage.</title>
        <authorList>
            <person name="Mendez-Garcia C."/>
            <person name="Mesa V."/>
            <person name="Sprenger R.R."/>
            <person name="Richter M."/>
            <person name="Diez M.S."/>
            <person name="Solano J."/>
            <person name="Bargiela R."/>
            <person name="Golyshina O.V."/>
            <person name="Manteca A."/>
            <person name="Ramos J.L."/>
            <person name="Gallego J.R."/>
            <person name="Llorente I."/>
            <person name="Martins Dos Santos V.A."/>
            <person name="Jensen O.N."/>
            <person name="Pelaez A.I."/>
            <person name="Sanchez J."/>
            <person name="Ferrer M."/>
        </authorList>
    </citation>
    <scope>NUCLEOTIDE SEQUENCE</scope>
</reference>
<dbReference type="AlphaFoldDB" id="T1AWG0"/>
<accession>T1AWG0</accession>
<comment type="caution">
    <text evidence="1">The sequence shown here is derived from an EMBL/GenBank/DDBJ whole genome shotgun (WGS) entry which is preliminary data.</text>
</comment>
<evidence type="ECO:0000313" key="1">
    <source>
        <dbReference type="EMBL" id="EQD46425.1"/>
    </source>
</evidence>
<proteinExistence type="predicted"/>